<dbReference type="PANTHER" id="PTHR21236:SF1">
    <property type="entry name" value="PROTEIN YIPF6"/>
    <property type="match status" value="1"/>
</dbReference>
<evidence type="ECO:0000259" key="8">
    <source>
        <dbReference type="Pfam" id="PF04893"/>
    </source>
</evidence>
<dbReference type="NCBIfam" id="TIGR00685">
    <property type="entry name" value="T6PP"/>
    <property type="match status" value="1"/>
</dbReference>
<keyword evidence="6" id="KW-0378">Hydrolase</keyword>
<evidence type="ECO:0000256" key="5">
    <source>
        <dbReference type="ARBA" id="ARBA00023136"/>
    </source>
</evidence>
<dbReference type="Gene3D" id="3.40.50.1000">
    <property type="entry name" value="HAD superfamily/HAD-like"/>
    <property type="match status" value="1"/>
</dbReference>
<evidence type="ECO:0000256" key="2">
    <source>
        <dbReference type="ARBA" id="ARBA00010596"/>
    </source>
</evidence>
<dbReference type="EC" id="3.1.3.12" evidence="6"/>
<feature type="transmembrane region" description="Helical" evidence="7">
    <location>
        <begin position="399"/>
        <end position="419"/>
    </location>
</feature>
<feature type="domain" description="Yip1" evidence="8">
    <location>
        <begin position="332"/>
        <end position="475"/>
    </location>
</feature>
<keyword evidence="4 7" id="KW-1133">Transmembrane helix</keyword>
<comment type="catalytic activity">
    <reaction evidence="6">
        <text>alpha,alpha-trehalose 6-phosphate + H2O = alpha,alpha-trehalose + phosphate</text>
        <dbReference type="Rhea" id="RHEA:23420"/>
        <dbReference type="ChEBI" id="CHEBI:15377"/>
        <dbReference type="ChEBI" id="CHEBI:16551"/>
        <dbReference type="ChEBI" id="CHEBI:43474"/>
        <dbReference type="ChEBI" id="CHEBI:58429"/>
        <dbReference type="EC" id="3.1.3.12"/>
    </reaction>
</comment>
<dbReference type="InterPro" id="IPR036412">
    <property type="entry name" value="HAD-like_sf"/>
</dbReference>
<name>A0A1B0FPM8_GLOMM</name>
<dbReference type="SUPFAM" id="SSF56784">
    <property type="entry name" value="HAD-like"/>
    <property type="match status" value="1"/>
</dbReference>
<dbReference type="InterPro" id="IPR006379">
    <property type="entry name" value="HAD-SF_hydro_IIB"/>
</dbReference>
<comment type="cofactor">
    <cofactor evidence="6">
        <name>a divalent metal cation</name>
        <dbReference type="ChEBI" id="CHEBI:60240"/>
    </cofactor>
</comment>
<comment type="function">
    <text evidence="6">Removes the phosphate from trehalose 6-phosphate to produce free trehalose.</text>
</comment>
<dbReference type="GO" id="GO:0005992">
    <property type="term" value="P:trehalose biosynthetic process"/>
    <property type="evidence" value="ECO:0007669"/>
    <property type="project" value="UniProtKB-UniPathway"/>
</dbReference>
<evidence type="ECO:0000313" key="10">
    <source>
        <dbReference type="Proteomes" id="UP000092444"/>
    </source>
</evidence>
<dbReference type="GO" id="GO:0004805">
    <property type="term" value="F:trehalose-phosphatase activity"/>
    <property type="evidence" value="ECO:0007669"/>
    <property type="project" value="UniProtKB-EC"/>
</dbReference>
<comment type="similarity">
    <text evidence="6">Belongs to the trehalose phosphatase family.</text>
</comment>
<dbReference type="VEuPathDB" id="VectorBase:GMOY005869"/>
<dbReference type="InterPro" id="IPR045231">
    <property type="entry name" value="Yip1/4-like"/>
</dbReference>
<dbReference type="GO" id="GO:0006888">
    <property type="term" value="P:endoplasmic reticulum to Golgi vesicle-mediated transport"/>
    <property type="evidence" value="ECO:0007669"/>
    <property type="project" value="InterPro"/>
</dbReference>
<dbReference type="Proteomes" id="UP000092444">
    <property type="component" value="Unassembled WGS sequence"/>
</dbReference>
<dbReference type="Pfam" id="PF02358">
    <property type="entry name" value="Trehalose_PPase"/>
    <property type="match status" value="1"/>
</dbReference>
<dbReference type="NCBIfam" id="TIGR01484">
    <property type="entry name" value="HAD-SF-IIB"/>
    <property type="match status" value="1"/>
</dbReference>
<keyword evidence="3 7" id="KW-0812">Transmembrane</keyword>
<organism evidence="9 10">
    <name type="scientific">Glossina morsitans morsitans</name>
    <name type="common">Savannah tsetse fly</name>
    <dbReference type="NCBI Taxonomy" id="37546"/>
    <lineage>
        <taxon>Eukaryota</taxon>
        <taxon>Metazoa</taxon>
        <taxon>Ecdysozoa</taxon>
        <taxon>Arthropoda</taxon>
        <taxon>Hexapoda</taxon>
        <taxon>Insecta</taxon>
        <taxon>Pterygota</taxon>
        <taxon>Neoptera</taxon>
        <taxon>Endopterygota</taxon>
        <taxon>Diptera</taxon>
        <taxon>Brachycera</taxon>
        <taxon>Muscomorpha</taxon>
        <taxon>Hippoboscoidea</taxon>
        <taxon>Glossinidae</taxon>
        <taxon>Glossina</taxon>
    </lineage>
</organism>
<proteinExistence type="inferred from homology"/>
<comment type="pathway">
    <text evidence="6">Glycan biosynthesis; trehalose biosynthesis.</text>
</comment>
<feature type="transmembrane region" description="Helical" evidence="7">
    <location>
        <begin position="425"/>
        <end position="448"/>
    </location>
</feature>
<evidence type="ECO:0000256" key="3">
    <source>
        <dbReference type="ARBA" id="ARBA00022692"/>
    </source>
</evidence>
<dbReference type="PANTHER" id="PTHR21236">
    <property type="entry name" value="GOLGI MEMBRANE PROTEIN YIP1"/>
    <property type="match status" value="1"/>
</dbReference>
<dbReference type="AlphaFoldDB" id="A0A1B0FPM8"/>
<dbReference type="GO" id="GO:0005802">
    <property type="term" value="C:trans-Golgi network"/>
    <property type="evidence" value="ECO:0007669"/>
    <property type="project" value="TreeGrafter"/>
</dbReference>
<dbReference type="InterPro" id="IPR003337">
    <property type="entry name" value="Trehalose_PPase"/>
</dbReference>
<evidence type="ECO:0000256" key="6">
    <source>
        <dbReference type="RuleBase" id="RU361117"/>
    </source>
</evidence>
<evidence type="ECO:0000256" key="7">
    <source>
        <dbReference type="SAM" id="Phobius"/>
    </source>
</evidence>
<dbReference type="CDD" id="cd01627">
    <property type="entry name" value="HAD_TPP"/>
    <property type="match status" value="1"/>
</dbReference>
<evidence type="ECO:0000256" key="1">
    <source>
        <dbReference type="ARBA" id="ARBA00004141"/>
    </source>
</evidence>
<protein>
    <recommendedName>
        <fullName evidence="6">Trehalose 6-phosphate phosphatase</fullName>
        <ecNumber evidence="6">3.1.3.12</ecNumber>
    </recommendedName>
</protein>
<sequence>MAEQKKAPLLKKEEDYVKALEGFINPEADQVALLLDYDGTLAPLTEELSVMPKDTEINIKKLAGNEKIFMCVFSGRELEAIKNHLKFPNVTYAGNHGLEVEYPSGKKFKIEMPEELLEKHNKLVEELKEKVVCSGAWVEDKKISVTYHYKGVNDKLKAKLIETAKGLIQGHGFQLIETPYALEGKPRVNWDKGEGAKMILEKHFNADWAKNLKIIYCGDDTTDEDAMKMLHGIGKTFRVSELPTLKTYANYQIKTVEEQRMDTKLEMMDDYSSQSLEGDMSIPAGTSRTKATIGSPDFNTLDEPIKETILRDIRAVGIKFSHVLYPKEKSTLLKDWDLWGPLVLCTLMATMLQGSSDREYDGGPEFAQVFVIVWIGAAVVTLNSKLLGGKISFFQSVCVLGYCLTPVALALITCRLLLLSQQTNLLFVLRLITTTIGFSWATYASFIFLGESQPPNRKPLAVYPMFLFFFIISWLVISHNQ</sequence>
<dbReference type="EMBL" id="CCAG010019933">
    <property type="status" value="NOT_ANNOTATED_CDS"/>
    <property type="molecule type" value="Genomic_DNA"/>
</dbReference>
<evidence type="ECO:0000256" key="4">
    <source>
        <dbReference type="ARBA" id="ARBA00022989"/>
    </source>
</evidence>
<comment type="similarity">
    <text evidence="2">Belongs to the YIP1 family.</text>
</comment>
<dbReference type="STRING" id="37546.A0A1B0FPM8"/>
<dbReference type="GO" id="GO:0016020">
    <property type="term" value="C:membrane"/>
    <property type="evidence" value="ECO:0007669"/>
    <property type="project" value="UniProtKB-SubCell"/>
</dbReference>
<dbReference type="InterPro" id="IPR006977">
    <property type="entry name" value="Yip1_dom"/>
</dbReference>
<dbReference type="Pfam" id="PF04893">
    <property type="entry name" value="Yip1"/>
    <property type="match status" value="1"/>
</dbReference>
<feature type="transmembrane region" description="Helical" evidence="7">
    <location>
        <begin position="460"/>
        <end position="477"/>
    </location>
</feature>
<comment type="subcellular location">
    <subcellularLocation>
        <location evidence="1">Membrane</location>
        <topology evidence="1">Multi-pass membrane protein</topology>
    </subcellularLocation>
</comment>
<keyword evidence="5 7" id="KW-0472">Membrane</keyword>
<keyword evidence="10" id="KW-1185">Reference proteome</keyword>
<dbReference type="PhylomeDB" id="A0A1B0FPM8"/>
<dbReference type="InterPro" id="IPR023214">
    <property type="entry name" value="HAD_sf"/>
</dbReference>
<dbReference type="UniPathway" id="UPA00299"/>
<reference evidence="9" key="1">
    <citation type="submission" date="2020-05" db="UniProtKB">
        <authorList>
            <consortium name="EnsemblMetazoa"/>
        </authorList>
    </citation>
    <scope>IDENTIFICATION</scope>
    <source>
        <strain evidence="9">Yale</strain>
    </source>
</reference>
<evidence type="ECO:0000313" key="9">
    <source>
        <dbReference type="EnsemblMetazoa" id="GMOY005869-PA"/>
    </source>
</evidence>
<dbReference type="Gene3D" id="3.30.70.1020">
    <property type="entry name" value="Trehalose-6-phosphate phosphatase related protein, domain 2"/>
    <property type="match status" value="1"/>
</dbReference>
<dbReference type="EnsemblMetazoa" id="GMOY005869-RA">
    <property type="protein sequence ID" value="GMOY005869-PA"/>
    <property type="gene ID" value="GMOY005869"/>
</dbReference>
<accession>A0A1B0FPM8</accession>